<dbReference type="PaxDb" id="39947-A0A0N7KHR1"/>
<dbReference type="AlphaFoldDB" id="A0A0N7KHR1"/>
<gene>
    <name evidence="1" type="ordered locus">Os03g0651750</name>
    <name evidence="1" type="ORF">OSNPB_030651750</name>
</gene>
<evidence type="ECO:0000313" key="2">
    <source>
        <dbReference type="Proteomes" id="UP000059680"/>
    </source>
</evidence>
<dbReference type="InParanoid" id="A0A0N7KHR1"/>
<dbReference type="Proteomes" id="UP000059680">
    <property type="component" value="Chromosome 3"/>
</dbReference>
<dbReference type="EMBL" id="AP014959">
    <property type="protein sequence ID" value="BAS85521.1"/>
    <property type="molecule type" value="Genomic_DNA"/>
</dbReference>
<reference evidence="2" key="1">
    <citation type="journal article" date="2005" name="Nature">
        <title>The map-based sequence of the rice genome.</title>
        <authorList>
            <consortium name="International rice genome sequencing project (IRGSP)"/>
            <person name="Matsumoto T."/>
            <person name="Wu J."/>
            <person name="Kanamori H."/>
            <person name="Katayose Y."/>
            <person name="Fujisawa M."/>
            <person name="Namiki N."/>
            <person name="Mizuno H."/>
            <person name="Yamamoto K."/>
            <person name="Antonio B.A."/>
            <person name="Baba T."/>
            <person name="Sakata K."/>
            <person name="Nagamura Y."/>
            <person name="Aoki H."/>
            <person name="Arikawa K."/>
            <person name="Arita K."/>
            <person name="Bito T."/>
            <person name="Chiden Y."/>
            <person name="Fujitsuka N."/>
            <person name="Fukunaka R."/>
            <person name="Hamada M."/>
            <person name="Harada C."/>
            <person name="Hayashi A."/>
            <person name="Hijishita S."/>
            <person name="Honda M."/>
            <person name="Hosokawa S."/>
            <person name="Ichikawa Y."/>
            <person name="Idonuma A."/>
            <person name="Iijima M."/>
            <person name="Ikeda M."/>
            <person name="Ikeno M."/>
            <person name="Ito K."/>
            <person name="Ito S."/>
            <person name="Ito T."/>
            <person name="Ito Y."/>
            <person name="Ito Y."/>
            <person name="Iwabuchi A."/>
            <person name="Kamiya K."/>
            <person name="Karasawa W."/>
            <person name="Kurita K."/>
            <person name="Katagiri S."/>
            <person name="Kikuta A."/>
            <person name="Kobayashi H."/>
            <person name="Kobayashi N."/>
            <person name="Machita K."/>
            <person name="Maehara T."/>
            <person name="Masukawa M."/>
            <person name="Mizubayashi T."/>
            <person name="Mukai Y."/>
            <person name="Nagasaki H."/>
            <person name="Nagata Y."/>
            <person name="Naito S."/>
            <person name="Nakashima M."/>
            <person name="Nakama Y."/>
            <person name="Nakamichi Y."/>
            <person name="Nakamura M."/>
            <person name="Meguro A."/>
            <person name="Negishi M."/>
            <person name="Ohta I."/>
            <person name="Ohta T."/>
            <person name="Okamoto M."/>
            <person name="Ono N."/>
            <person name="Saji S."/>
            <person name="Sakaguchi M."/>
            <person name="Sakai K."/>
            <person name="Shibata M."/>
            <person name="Shimokawa T."/>
            <person name="Song J."/>
            <person name="Takazaki Y."/>
            <person name="Terasawa K."/>
            <person name="Tsugane M."/>
            <person name="Tsuji K."/>
            <person name="Ueda S."/>
            <person name="Waki K."/>
            <person name="Yamagata H."/>
            <person name="Yamamoto M."/>
            <person name="Yamamoto S."/>
            <person name="Yamane H."/>
            <person name="Yoshiki S."/>
            <person name="Yoshihara R."/>
            <person name="Yukawa K."/>
            <person name="Zhong H."/>
            <person name="Yano M."/>
            <person name="Yuan Q."/>
            <person name="Ouyang S."/>
            <person name="Liu J."/>
            <person name="Jones K.M."/>
            <person name="Gansberger K."/>
            <person name="Moffat K."/>
            <person name="Hill J."/>
            <person name="Bera J."/>
            <person name="Fadrosh D."/>
            <person name="Jin S."/>
            <person name="Johri S."/>
            <person name="Kim M."/>
            <person name="Overton L."/>
            <person name="Reardon M."/>
            <person name="Tsitrin T."/>
            <person name="Vuong H."/>
            <person name="Weaver B."/>
            <person name="Ciecko A."/>
            <person name="Tallon L."/>
            <person name="Jackson J."/>
            <person name="Pai G."/>
            <person name="Aken S.V."/>
            <person name="Utterback T."/>
            <person name="Reidmuller S."/>
            <person name="Feldblyum T."/>
            <person name="Hsiao J."/>
            <person name="Zismann V."/>
            <person name="Iobst S."/>
            <person name="de Vazeille A.R."/>
            <person name="Buell C.R."/>
            <person name="Ying K."/>
            <person name="Li Y."/>
            <person name="Lu T."/>
            <person name="Huang Y."/>
            <person name="Zhao Q."/>
            <person name="Feng Q."/>
            <person name="Zhang L."/>
            <person name="Zhu J."/>
            <person name="Weng Q."/>
            <person name="Mu J."/>
            <person name="Lu Y."/>
            <person name="Fan D."/>
            <person name="Liu Y."/>
            <person name="Guan J."/>
            <person name="Zhang Y."/>
            <person name="Yu S."/>
            <person name="Liu X."/>
            <person name="Zhang Y."/>
            <person name="Hong G."/>
            <person name="Han B."/>
            <person name="Choisne N."/>
            <person name="Demange N."/>
            <person name="Orjeda G."/>
            <person name="Samain S."/>
            <person name="Cattolico L."/>
            <person name="Pelletier E."/>
            <person name="Couloux A."/>
            <person name="Segurens B."/>
            <person name="Wincker P."/>
            <person name="D'Hont A."/>
            <person name="Scarpelli C."/>
            <person name="Weissenbach J."/>
            <person name="Salanoubat M."/>
            <person name="Quetier F."/>
            <person name="Yu Y."/>
            <person name="Kim H.R."/>
            <person name="Rambo T."/>
            <person name="Currie J."/>
            <person name="Collura K."/>
            <person name="Luo M."/>
            <person name="Yang T."/>
            <person name="Ammiraju J.S.S."/>
            <person name="Engler F."/>
            <person name="Soderlund C."/>
            <person name="Wing R.A."/>
            <person name="Palmer L.E."/>
            <person name="de la Bastide M."/>
            <person name="Spiegel L."/>
            <person name="Nascimento L."/>
            <person name="Zutavern T."/>
            <person name="O'Shaughnessy A."/>
            <person name="Dike S."/>
            <person name="Dedhia N."/>
            <person name="Preston R."/>
            <person name="Balija V."/>
            <person name="McCombie W.R."/>
            <person name="Chow T."/>
            <person name="Chen H."/>
            <person name="Chung M."/>
            <person name="Chen C."/>
            <person name="Shaw J."/>
            <person name="Wu H."/>
            <person name="Hsiao K."/>
            <person name="Chao Y."/>
            <person name="Chu M."/>
            <person name="Cheng C."/>
            <person name="Hour A."/>
            <person name="Lee P."/>
            <person name="Lin S."/>
            <person name="Lin Y."/>
            <person name="Liou J."/>
            <person name="Liu S."/>
            <person name="Hsing Y."/>
            <person name="Raghuvanshi S."/>
            <person name="Mohanty A."/>
            <person name="Bharti A.K."/>
            <person name="Gaur A."/>
            <person name="Gupta V."/>
            <person name="Kumar D."/>
            <person name="Ravi V."/>
            <person name="Vij S."/>
            <person name="Kapur A."/>
            <person name="Khurana P."/>
            <person name="Khurana P."/>
            <person name="Khurana J.P."/>
            <person name="Tyagi A.K."/>
            <person name="Gaikwad K."/>
            <person name="Singh A."/>
            <person name="Dalal V."/>
            <person name="Srivastava S."/>
            <person name="Dixit A."/>
            <person name="Pal A.K."/>
            <person name="Ghazi I.A."/>
            <person name="Yadav M."/>
            <person name="Pandit A."/>
            <person name="Bhargava A."/>
            <person name="Sureshbabu K."/>
            <person name="Batra K."/>
            <person name="Sharma T.R."/>
            <person name="Mohapatra T."/>
            <person name="Singh N.K."/>
            <person name="Messing J."/>
            <person name="Nelson A.B."/>
            <person name="Fuks G."/>
            <person name="Kavchok S."/>
            <person name="Keizer G."/>
            <person name="Linton E."/>
            <person name="Llaca V."/>
            <person name="Song R."/>
            <person name="Tanyolac B."/>
            <person name="Young S."/>
            <person name="Ho-Il K."/>
            <person name="Hahn J.H."/>
            <person name="Sangsakoo G."/>
            <person name="Vanavichit A."/>
            <person name="de Mattos Luiz.A.T."/>
            <person name="Zimmer P.D."/>
            <person name="Malone G."/>
            <person name="Dellagostin O."/>
            <person name="de Oliveira A.C."/>
            <person name="Bevan M."/>
            <person name="Bancroft I."/>
            <person name="Minx P."/>
            <person name="Cordum H."/>
            <person name="Wilson R."/>
            <person name="Cheng Z."/>
            <person name="Jin W."/>
            <person name="Jiang J."/>
            <person name="Leong S.A."/>
            <person name="Iwama H."/>
            <person name="Gojobori T."/>
            <person name="Itoh T."/>
            <person name="Niimura Y."/>
            <person name="Fujii Y."/>
            <person name="Habara T."/>
            <person name="Sakai H."/>
            <person name="Sato Y."/>
            <person name="Wilson G."/>
            <person name="Kumar K."/>
            <person name="McCouch S."/>
            <person name="Juretic N."/>
            <person name="Hoen D."/>
            <person name="Wright S."/>
            <person name="Bruskiewich R."/>
            <person name="Bureau T."/>
            <person name="Miyao A."/>
            <person name="Hirochika H."/>
            <person name="Nishikawa T."/>
            <person name="Kadowaki K."/>
            <person name="Sugiura M."/>
            <person name="Burr B."/>
            <person name="Sasaki T."/>
        </authorList>
    </citation>
    <scope>NUCLEOTIDE SEQUENCE [LARGE SCALE GENOMIC DNA]</scope>
    <source>
        <strain evidence="2">cv. Nipponbare</strain>
    </source>
</reference>
<reference evidence="1 2" key="2">
    <citation type="journal article" date="2013" name="Plant Cell Physiol.">
        <title>Rice Annotation Project Database (RAP-DB): an integrative and interactive database for rice genomics.</title>
        <authorList>
            <person name="Sakai H."/>
            <person name="Lee S.S."/>
            <person name="Tanaka T."/>
            <person name="Numa H."/>
            <person name="Kim J."/>
            <person name="Kawahara Y."/>
            <person name="Wakimoto H."/>
            <person name="Yang C.C."/>
            <person name="Iwamoto M."/>
            <person name="Abe T."/>
            <person name="Yamada Y."/>
            <person name="Muto A."/>
            <person name="Inokuchi H."/>
            <person name="Ikemura T."/>
            <person name="Matsumoto T."/>
            <person name="Sasaki T."/>
            <person name="Itoh T."/>
        </authorList>
    </citation>
    <scope>NUCLEOTIDE SEQUENCE [LARGE SCALE GENOMIC DNA]</scope>
    <source>
        <strain evidence="2">cv. Nipponbare</strain>
    </source>
</reference>
<keyword evidence="2" id="KW-1185">Reference proteome</keyword>
<proteinExistence type="predicted"/>
<accession>A0A0N7KHR1</accession>
<evidence type="ECO:0000313" key="1">
    <source>
        <dbReference type="EMBL" id="BAS85521.1"/>
    </source>
</evidence>
<sequence length="203" mass="21727">MAASGSTTQGRCGQRRPLQREAAWWWRPVQWPVVASACEASPLRREAAWRSMRWVGVWGGAAACWGVCVSWPPSWLGSGRSGAGVAGSSTGGGDVGWRGWWWPVRRSLARAGAEASTHEAVLRRQPASAVSRLLGSYRALTGVTSVTPTAPVAGSHPLLSFLPSSVFLPLSSLSTSRRGRPPISSFLSVALLLAPALLSLRWW</sequence>
<organism evidence="1 2">
    <name type="scientific">Oryza sativa subsp. japonica</name>
    <name type="common">Rice</name>
    <dbReference type="NCBI Taxonomy" id="39947"/>
    <lineage>
        <taxon>Eukaryota</taxon>
        <taxon>Viridiplantae</taxon>
        <taxon>Streptophyta</taxon>
        <taxon>Embryophyta</taxon>
        <taxon>Tracheophyta</taxon>
        <taxon>Spermatophyta</taxon>
        <taxon>Magnoliopsida</taxon>
        <taxon>Liliopsida</taxon>
        <taxon>Poales</taxon>
        <taxon>Poaceae</taxon>
        <taxon>BOP clade</taxon>
        <taxon>Oryzoideae</taxon>
        <taxon>Oryzeae</taxon>
        <taxon>Oryzinae</taxon>
        <taxon>Oryza</taxon>
        <taxon>Oryza sativa</taxon>
    </lineage>
</organism>
<name>A0A0N7KHR1_ORYSJ</name>
<protein>
    <submittedName>
        <fullName evidence="1">Os03g0651750 protein</fullName>
    </submittedName>
</protein>
<reference evidence="1 2" key="3">
    <citation type="journal article" date="2013" name="Rice">
        <title>Improvement of the Oryza sativa Nipponbare reference genome using next generation sequence and optical map data.</title>
        <authorList>
            <person name="Kawahara Y."/>
            <person name="de la Bastide M."/>
            <person name="Hamilton J.P."/>
            <person name="Kanamori H."/>
            <person name="McCombie W.R."/>
            <person name="Ouyang S."/>
            <person name="Schwartz D.C."/>
            <person name="Tanaka T."/>
            <person name="Wu J."/>
            <person name="Zhou S."/>
            <person name="Childs K.L."/>
            <person name="Davidson R.M."/>
            <person name="Lin H."/>
            <person name="Quesada-Ocampo L."/>
            <person name="Vaillancourt B."/>
            <person name="Sakai H."/>
            <person name="Lee S.S."/>
            <person name="Kim J."/>
            <person name="Numa H."/>
            <person name="Itoh T."/>
            <person name="Buell C.R."/>
            <person name="Matsumoto T."/>
        </authorList>
    </citation>
    <scope>NUCLEOTIDE SEQUENCE [LARGE SCALE GENOMIC DNA]</scope>
    <source>
        <strain evidence="2">cv. Nipponbare</strain>
    </source>
</reference>